<sequence length="431" mass="45610">MTREPEQTTRATGAGPAVPAGTAAAPLRGMRIVELSAFVAAPLCGLTLAQLGADVIRVEPIGGQVDRTRWPLAASGTSLYWTGLNKGKRAIEVDLRSAEGRALVTDLITGGGPRGGIVVTNAELPGLAYEDLRAHRPDLVYVRLTGRWDGRTAVDYTVSAETGMPAITGPAGVDGPVNHVLPAWDVAAGLYLAVGLLAAERHRLLTGEGQQVTVALHDVALATVATLGYLADAQLGGRPRAKDGNHVYGTYGRDFPTADGHRVMLVVLTARHWRDLLDLTGLGEAFAAVERALGADFTREGDRYAHRAVIDALLEPWFAARPLAEIEAELSARRLLHAPYRTFEELAADPAALLAANPVLALLDQPGVGPHLASRSPLVMNGERGDARPAPSVGQHTDEVLTEVLGRSPEHVAALREKGVVGRNRPASKED</sequence>
<dbReference type="GO" id="GO:0003824">
    <property type="term" value="F:catalytic activity"/>
    <property type="evidence" value="ECO:0007669"/>
    <property type="project" value="InterPro"/>
</dbReference>
<dbReference type="InterPro" id="IPR003673">
    <property type="entry name" value="CoA-Trfase_fam_III"/>
</dbReference>
<dbReference type="Gene3D" id="3.30.1540.10">
    <property type="entry name" value="formyl-coa transferase, domain 3"/>
    <property type="match status" value="1"/>
</dbReference>
<dbReference type="RefSeq" id="WP_013132337.1">
    <property type="nucleotide sequence ID" value="NC_014165.1"/>
</dbReference>
<protein>
    <submittedName>
        <fullName evidence="2">L-carnitine dehydratase/bile acid-inducible protein F</fullName>
    </submittedName>
</protein>
<evidence type="ECO:0000313" key="2">
    <source>
        <dbReference type="EMBL" id="ADG88804.1"/>
    </source>
</evidence>
<dbReference type="HOGENOM" id="CLU_033975_0_1_11"/>
<name>D6Y2F5_THEBD</name>
<evidence type="ECO:0000256" key="1">
    <source>
        <dbReference type="SAM" id="MobiDB-lite"/>
    </source>
</evidence>
<evidence type="ECO:0000313" key="3">
    <source>
        <dbReference type="Proteomes" id="UP000006640"/>
    </source>
</evidence>
<dbReference type="STRING" id="469371.Tbis_2092"/>
<dbReference type="InterPro" id="IPR044855">
    <property type="entry name" value="CoA-Trfase_III_dom3_sf"/>
</dbReference>
<dbReference type="EMBL" id="CP001874">
    <property type="protein sequence ID" value="ADG88804.1"/>
    <property type="molecule type" value="Genomic_DNA"/>
</dbReference>
<gene>
    <name evidence="2" type="ordered locus">Tbis_2092</name>
</gene>
<dbReference type="SUPFAM" id="SSF89796">
    <property type="entry name" value="CoA-transferase family III (CaiB/BaiF)"/>
    <property type="match status" value="1"/>
</dbReference>
<dbReference type="InterPro" id="IPR050509">
    <property type="entry name" value="CoA-transferase_III"/>
</dbReference>
<dbReference type="Proteomes" id="UP000006640">
    <property type="component" value="Chromosome"/>
</dbReference>
<feature type="compositionally biased region" description="Low complexity" evidence="1">
    <location>
        <begin position="8"/>
        <end position="20"/>
    </location>
</feature>
<dbReference type="Gene3D" id="3.40.50.10540">
    <property type="entry name" value="Crotonobetainyl-coa:carnitine coa-transferase, domain 1"/>
    <property type="match status" value="1"/>
</dbReference>
<dbReference type="InterPro" id="IPR023606">
    <property type="entry name" value="CoA-Trfase_III_dom_1_sf"/>
</dbReference>
<dbReference type="KEGG" id="tbi:Tbis_2092"/>
<dbReference type="eggNOG" id="COG1804">
    <property type="taxonomic scope" value="Bacteria"/>
</dbReference>
<dbReference type="PANTHER" id="PTHR48228:SF5">
    <property type="entry name" value="ALPHA-METHYLACYL-COA RACEMASE"/>
    <property type="match status" value="1"/>
</dbReference>
<feature type="region of interest" description="Disordered" evidence="1">
    <location>
        <begin position="1"/>
        <end position="20"/>
    </location>
</feature>
<accession>D6Y2F5</accession>
<dbReference type="AlphaFoldDB" id="D6Y2F5"/>
<proteinExistence type="predicted"/>
<reference evidence="2 3" key="1">
    <citation type="submission" date="2010-01" db="EMBL/GenBank/DDBJ databases">
        <title>The complete genome of Thermobispora bispora DSM 43833.</title>
        <authorList>
            <consortium name="US DOE Joint Genome Institute (JGI-PGF)"/>
            <person name="Lucas S."/>
            <person name="Copeland A."/>
            <person name="Lapidus A."/>
            <person name="Glavina del Rio T."/>
            <person name="Dalin E."/>
            <person name="Tice H."/>
            <person name="Bruce D."/>
            <person name="Goodwin L."/>
            <person name="Pitluck S."/>
            <person name="Kyrpides N."/>
            <person name="Mavromatis K."/>
            <person name="Ivanova N."/>
            <person name="Mikhailova N."/>
            <person name="Chertkov O."/>
            <person name="Brettin T."/>
            <person name="Detter J.C."/>
            <person name="Han C."/>
            <person name="Larimer F."/>
            <person name="Land M."/>
            <person name="Hauser L."/>
            <person name="Markowitz V."/>
            <person name="Cheng J.-F."/>
            <person name="Hugenholtz P."/>
            <person name="Woyke T."/>
            <person name="Wu D."/>
            <person name="Jando M."/>
            <person name="Schneider S."/>
            <person name="Klenk H.-P."/>
            <person name="Eisen J.A."/>
        </authorList>
    </citation>
    <scope>NUCLEOTIDE SEQUENCE [LARGE SCALE GENOMIC DNA]</scope>
    <source>
        <strain evidence="3">ATCC 19993 / DSM 43833 / CBS 139.67 / JCM 10125 / KCTC 9307 / NBRC 14880 / R51</strain>
    </source>
</reference>
<dbReference type="Pfam" id="PF02515">
    <property type="entry name" value="CoA_transf_3"/>
    <property type="match status" value="1"/>
</dbReference>
<organism evidence="2 3">
    <name type="scientific">Thermobispora bispora (strain ATCC 19993 / DSM 43833 / CBS 139.67 / JCM 10125 / KCTC 9307 / NBRC 14880 / R51)</name>
    <dbReference type="NCBI Taxonomy" id="469371"/>
    <lineage>
        <taxon>Bacteria</taxon>
        <taxon>Bacillati</taxon>
        <taxon>Actinomycetota</taxon>
        <taxon>Actinomycetes</taxon>
        <taxon>Streptosporangiales</taxon>
        <taxon>Streptosporangiaceae</taxon>
        <taxon>Thermobispora</taxon>
    </lineage>
</organism>
<dbReference type="PANTHER" id="PTHR48228">
    <property type="entry name" value="SUCCINYL-COA--D-CITRAMALATE COA-TRANSFERASE"/>
    <property type="match status" value="1"/>
</dbReference>
<keyword evidence="3" id="KW-1185">Reference proteome</keyword>